<sequence length="273" mass="30504">MSPNTNRNVPDANTLDLAFSDSEDEMKTDIPSTVQADIDLVRLQNRPLRKRTREPETERDLLLSEGDVPIFPAVQEAQSASFWPSAMEKFVHDAVVHPSLIGKSAQGVLESVQQGSRTQFLATPPVLRLSYDFQLRRFLQQHGVQLYQGLTFMEQFAVSSRPDGSISNSLVSWIDYKLGKFRSEIIVTNLQTAALIANEFTRNDDLLMERVQAHHERQLTVLVTSKTTRAPDAPRANISRDNRAPKPSTVPCSPVTQTGQQNAVHEVSVQEGL</sequence>
<feature type="compositionally biased region" description="Polar residues" evidence="1">
    <location>
        <begin position="250"/>
        <end position="263"/>
    </location>
</feature>
<protein>
    <submittedName>
        <fullName evidence="2">Uncharacterized protein</fullName>
    </submittedName>
</protein>
<dbReference type="VEuPathDB" id="FungiDB:PPTG_03243"/>
<reference evidence="3" key="1">
    <citation type="submission" date="2011-12" db="EMBL/GenBank/DDBJ databases">
        <authorList>
            <consortium name="The Broad Institute Genome Sequencing Platform"/>
            <person name="Russ C."/>
            <person name="Tyler B."/>
            <person name="Panabieres F."/>
            <person name="Shan W."/>
            <person name="Tripathy S."/>
            <person name="Grunwald N."/>
            <person name="Machado M."/>
            <person name="Young S.K."/>
            <person name="Zeng Q."/>
            <person name="Gargeya S."/>
            <person name="Fitzgerald M."/>
            <person name="Haas B."/>
            <person name="Abouelleil A."/>
            <person name="Alvarado L."/>
            <person name="Arachchi H.M."/>
            <person name="Berlin A."/>
            <person name="Chapman S.B."/>
            <person name="Gearin G."/>
            <person name="Goldberg J."/>
            <person name="Griggs A."/>
            <person name="Gujja S."/>
            <person name="Hansen M."/>
            <person name="Heiman D."/>
            <person name="Howarth C."/>
            <person name="Larimer J."/>
            <person name="Lui A."/>
            <person name="MacDonald P.J.P."/>
            <person name="McCowen C."/>
            <person name="Montmayeur A."/>
            <person name="Murphy C."/>
            <person name="Neiman D."/>
            <person name="Pearson M."/>
            <person name="Priest M."/>
            <person name="Roberts A."/>
            <person name="Saif S."/>
            <person name="Shea T."/>
            <person name="Sisk P."/>
            <person name="Stolte C."/>
            <person name="Sykes S."/>
            <person name="Wortman J."/>
            <person name="Nusbaum C."/>
            <person name="Birren B."/>
        </authorList>
    </citation>
    <scope>NUCLEOTIDE SEQUENCE [LARGE SCALE GENOMIC DNA]</scope>
    <source>
        <strain evidence="3">INRA-310</strain>
    </source>
</reference>
<evidence type="ECO:0000313" key="3">
    <source>
        <dbReference type="Proteomes" id="UP000018817"/>
    </source>
</evidence>
<accession>W2R6N6</accession>
<feature type="region of interest" description="Disordered" evidence="1">
    <location>
        <begin position="226"/>
        <end position="273"/>
    </location>
</feature>
<dbReference type="AlphaFoldDB" id="W2R6N6"/>
<dbReference type="RefSeq" id="XP_008894168.1">
    <property type="nucleotide sequence ID" value="XM_008895920.1"/>
</dbReference>
<dbReference type="GeneID" id="20173429"/>
<reference evidence="2 3" key="2">
    <citation type="submission" date="2013-11" db="EMBL/GenBank/DDBJ databases">
        <title>The Genome Sequence of Phytophthora parasitica INRA-310.</title>
        <authorList>
            <consortium name="The Broad Institute Genomics Platform"/>
            <person name="Russ C."/>
            <person name="Tyler B."/>
            <person name="Panabieres F."/>
            <person name="Shan W."/>
            <person name="Tripathy S."/>
            <person name="Grunwald N."/>
            <person name="Machado M."/>
            <person name="Johnson C.S."/>
            <person name="Arredondo F."/>
            <person name="Hong C."/>
            <person name="Coffey M."/>
            <person name="Young S.K."/>
            <person name="Zeng Q."/>
            <person name="Gargeya S."/>
            <person name="Fitzgerald M."/>
            <person name="Abouelleil A."/>
            <person name="Alvarado L."/>
            <person name="Chapman S.B."/>
            <person name="Gainer-Dewar J."/>
            <person name="Goldberg J."/>
            <person name="Griggs A."/>
            <person name="Gujja S."/>
            <person name="Hansen M."/>
            <person name="Howarth C."/>
            <person name="Imamovic A."/>
            <person name="Ireland A."/>
            <person name="Larimer J."/>
            <person name="McCowan C."/>
            <person name="Murphy C."/>
            <person name="Pearson M."/>
            <person name="Poon T.W."/>
            <person name="Priest M."/>
            <person name="Roberts A."/>
            <person name="Saif S."/>
            <person name="Shea T."/>
            <person name="Sykes S."/>
            <person name="Wortman J."/>
            <person name="Nusbaum C."/>
            <person name="Birren B."/>
        </authorList>
    </citation>
    <scope>NUCLEOTIDE SEQUENCE [LARGE SCALE GENOMIC DNA]</scope>
    <source>
        <strain evidence="2 3">INRA-310</strain>
    </source>
</reference>
<evidence type="ECO:0000256" key="1">
    <source>
        <dbReference type="SAM" id="MobiDB-lite"/>
    </source>
</evidence>
<proteinExistence type="predicted"/>
<gene>
    <name evidence="2" type="ORF">PPTG_03243</name>
</gene>
<evidence type="ECO:0000313" key="2">
    <source>
        <dbReference type="EMBL" id="ETN20185.1"/>
    </source>
</evidence>
<dbReference type="EMBL" id="KI669564">
    <property type="protein sequence ID" value="ETN20185.1"/>
    <property type="molecule type" value="Genomic_DNA"/>
</dbReference>
<organism evidence="2 3">
    <name type="scientific">Phytophthora nicotianae (strain INRA-310)</name>
    <name type="common">Phytophthora parasitica</name>
    <dbReference type="NCBI Taxonomy" id="761204"/>
    <lineage>
        <taxon>Eukaryota</taxon>
        <taxon>Sar</taxon>
        <taxon>Stramenopiles</taxon>
        <taxon>Oomycota</taxon>
        <taxon>Peronosporomycetes</taxon>
        <taxon>Peronosporales</taxon>
        <taxon>Peronosporaceae</taxon>
        <taxon>Phytophthora</taxon>
    </lineage>
</organism>
<name>W2R6N6_PHYN3</name>
<dbReference type="Proteomes" id="UP000018817">
    <property type="component" value="Unassembled WGS sequence"/>
</dbReference>